<dbReference type="InterPro" id="IPR023298">
    <property type="entry name" value="ATPase_P-typ_TM_dom_sf"/>
</dbReference>
<dbReference type="SUPFAM" id="SSF56784">
    <property type="entry name" value="HAD-like"/>
    <property type="match status" value="1"/>
</dbReference>
<comment type="subcellular location">
    <subcellularLocation>
        <location evidence="2">Cell inner membrane</location>
        <topology evidence="2">Multi-pass membrane protein</topology>
    </subcellularLocation>
</comment>
<dbReference type="InterPro" id="IPR059000">
    <property type="entry name" value="ATPase_P-type_domA"/>
</dbReference>
<evidence type="ECO:0000256" key="8">
    <source>
        <dbReference type="ARBA" id="ARBA00022553"/>
    </source>
</evidence>
<evidence type="ECO:0000313" key="21">
    <source>
        <dbReference type="Proteomes" id="UP001214530"/>
    </source>
</evidence>
<evidence type="ECO:0000256" key="14">
    <source>
        <dbReference type="ARBA" id="ARBA00022989"/>
    </source>
</evidence>
<keyword evidence="9 18" id="KW-0812">Transmembrane</keyword>
<evidence type="ECO:0000256" key="13">
    <source>
        <dbReference type="ARBA" id="ARBA00022967"/>
    </source>
</evidence>
<feature type="transmembrane region" description="Helical" evidence="18">
    <location>
        <begin position="753"/>
        <end position="772"/>
    </location>
</feature>
<dbReference type="PRINTS" id="PR01836">
    <property type="entry name" value="MGATPASE"/>
</dbReference>
<dbReference type="SUPFAM" id="SSF81665">
    <property type="entry name" value="Calcium ATPase, transmembrane domain M"/>
    <property type="match status" value="1"/>
</dbReference>
<feature type="transmembrane region" description="Helical" evidence="18">
    <location>
        <begin position="58"/>
        <end position="83"/>
    </location>
</feature>
<dbReference type="SUPFAM" id="SSF81653">
    <property type="entry name" value="Calcium ATPase, transduction domain A"/>
    <property type="match status" value="1"/>
</dbReference>
<dbReference type="InterPro" id="IPR006415">
    <property type="entry name" value="P-type_ATPase_IIIB"/>
</dbReference>
<dbReference type="AlphaFoldDB" id="A0AAJ5WBI2"/>
<dbReference type="SFLD" id="SFLDG00002">
    <property type="entry name" value="C1.7:_P-type_atpase_like"/>
    <property type="match status" value="1"/>
</dbReference>
<dbReference type="Gene3D" id="1.20.1110.10">
    <property type="entry name" value="Calcium-transporting ATPase, transmembrane domain"/>
    <property type="match status" value="1"/>
</dbReference>
<keyword evidence="13" id="KW-1278">Translocase</keyword>
<dbReference type="Gene3D" id="2.70.150.10">
    <property type="entry name" value="Calcium-transporting ATPase, cytoplasmic transduction domain A"/>
    <property type="match status" value="1"/>
</dbReference>
<keyword evidence="10" id="KW-0547">Nucleotide-binding</keyword>
<dbReference type="EC" id="7.2.2.14" evidence="4"/>
<comment type="catalytic activity">
    <reaction evidence="17">
        <text>Mg(2+)(out) + ATP + H2O = Mg(2+)(in) + ADP + phosphate + H(+)</text>
        <dbReference type="Rhea" id="RHEA:10260"/>
        <dbReference type="ChEBI" id="CHEBI:15377"/>
        <dbReference type="ChEBI" id="CHEBI:15378"/>
        <dbReference type="ChEBI" id="CHEBI:18420"/>
        <dbReference type="ChEBI" id="CHEBI:30616"/>
        <dbReference type="ChEBI" id="CHEBI:43474"/>
        <dbReference type="ChEBI" id="CHEBI:456216"/>
        <dbReference type="EC" id="7.2.2.14"/>
    </reaction>
</comment>
<dbReference type="InterPro" id="IPR023299">
    <property type="entry name" value="ATPase_P-typ_cyto_dom_N"/>
</dbReference>
<keyword evidence="12" id="KW-0460">Magnesium</keyword>
<keyword evidence="7" id="KW-0997">Cell inner membrane</keyword>
<evidence type="ECO:0000256" key="16">
    <source>
        <dbReference type="ARBA" id="ARBA00029806"/>
    </source>
</evidence>
<keyword evidence="11" id="KW-0067">ATP-binding</keyword>
<evidence type="ECO:0000256" key="9">
    <source>
        <dbReference type="ARBA" id="ARBA00022692"/>
    </source>
</evidence>
<dbReference type="GO" id="GO:0015444">
    <property type="term" value="F:P-type magnesium transporter activity"/>
    <property type="evidence" value="ECO:0007669"/>
    <property type="project" value="UniProtKB-EC"/>
</dbReference>
<feature type="domain" description="Cation-transporting P-type ATPase N-terminal" evidence="19">
    <location>
        <begin position="12"/>
        <end position="85"/>
    </location>
</feature>
<dbReference type="NCBIfam" id="TIGR01524">
    <property type="entry name" value="ATPase-IIIB_Mg"/>
    <property type="match status" value="1"/>
</dbReference>
<reference evidence="20" key="1">
    <citation type="submission" date="2023-03" db="EMBL/GenBank/DDBJ databases">
        <title>Andean soil-derived lignocellulolytic bacterial consortium as a source of novel taxa and putative plastic-active enzymes.</title>
        <authorList>
            <person name="Diaz-Garcia L."/>
            <person name="Chuvochina M."/>
            <person name="Feuerriegel G."/>
            <person name="Bunk B."/>
            <person name="Sproer C."/>
            <person name="Streit W.R."/>
            <person name="Rodriguez L.M."/>
            <person name="Overmann J."/>
            <person name="Jimenez D.J."/>
        </authorList>
    </citation>
    <scope>NUCLEOTIDE SEQUENCE</scope>
    <source>
        <strain evidence="20">MAG 3858</strain>
    </source>
</reference>
<evidence type="ECO:0000256" key="1">
    <source>
        <dbReference type="ARBA" id="ARBA00003954"/>
    </source>
</evidence>
<dbReference type="Pfam" id="PF00689">
    <property type="entry name" value="Cation_ATPase_C"/>
    <property type="match status" value="1"/>
</dbReference>
<dbReference type="InterPro" id="IPR018303">
    <property type="entry name" value="ATPase_P-typ_P_site"/>
</dbReference>
<evidence type="ECO:0000256" key="6">
    <source>
        <dbReference type="ARBA" id="ARBA00022475"/>
    </source>
</evidence>
<dbReference type="InterPro" id="IPR006068">
    <property type="entry name" value="ATPase_P-typ_cation-transptr_C"/>
</dbReference>
<accession>A0AAJ5WBI2</accession>
<dbReference type="Gene3D" id="3.40.1110.10">
    <property type="entry name" value="Calcium-transporting ATPase, cytoplasmic domain N"/>
    <property type="match status" value="1"/>
</dbReference>
<evidence type="ECO:0000256" key="7">
    <source>
        <dbReference type="ARBA" id="ARBA00022519"/>
    </source>
</evidence>
<evidence type="ECO:0000256" key="18">
    <source>
        <dbReference type="SAM" id="Phobius"/>
    </source>
</evidence>
<evidence type="ECO:0000256" key="15">
    <source>
        <dbReference type="ARBA" id="ARBA00023136"/>
    </source>
</evidence>
<dbReference type="InterPro" id="IPR004014">
    <property type="entry name" value="ATPase_P-typ_cation-transptr_N"/>
</dbReference>
<dbReference type="Gene3D" id="3.40.50.1000">
    <property type="entry name" value="HAD superfamily/HAD-like"/>
    <property type="match status" value="1"/>
</dbReference>
<dbReference type="Pfam" id="PF00122">
    <property type="entry name" value="E1-E2_ATPase"/>
    <property type="match status" value="1"/>
</dbReference>
<dbReference type="NCBIfam" id="TIGR01494">
    <property type="entry name" value="ATPase_P-type"/>
    <property type="match status" value="2"/>
</dbReference>
<dbReference type="EMBL" id="CP119313">
    <property type="protein sequence ID" value="WEK20621.1"/>
    <property type="molecule type" value="Genomic_DNA"/>
</dbReference>
<dbReference type="Pfam" id="PF13246">
    <property type="entry name" value="Cation_ATPase"/>
    <property type="match status" value="1"/>
</dbReference>
<dbReference type="Pfam" id="PF00690">
    <property type="entry name" value="Cation_ATPase_N"/>
    <property type="match status" value="1"/>
</dbReference>
<dbReference type="GO" id="GO:0005886">
    <property type="term" value="C:plasma membrane"/>
    <property type="evidence" value="ECO:0007669"/>
    <property type="project" value="UniProtKB-SubCell"/>
</dbReference>
<keyword evidence="15 18" id="KW-0472">Membrane</keyword>
<dbReference type="InterPro" id="IPR044492">
    <property type="entry name" value="P_typ_ATPase_HD_dom"/>
</dbReference>
<organism evidence="20 21">
    <name type="scientific">Candidatus Pedobacter colombiensis</name>
    <dbReference type="NCBI Taxonomy" id="3121371"/>
    <lineage>
        <taxon>Bacteria</taxon>
        <taxon>Pseudomonadati</taxon>
        <taxon>Bacteroidota</taxon>
        <taxon>Sphingobacteriia</taxon>
        <taxon>Sphingobacteriales</taxon>
        <taxon>Sphingobacteriaceae</taxon>
        <taxon>Pedobacter</taxon>
    </lineage>
</organism>
<dbReference type="InterPro" id="IPR001757">
    <property type="entry name" value="P_typ_ATPase"/>
</dbReference>
<evidence type="ECO:0000259" key="19">
    <source>
        <dbReference type="SMART" id="SM00831"/>
    </source>
</evidence>
<gene>
    <name evidence="20" type="primary">mgtA</name>
    <name evidence="20" type="ORF">P0Y49_05650</name>
</gene>
<dbReference type="SFLD" id="SFLDF00027">
    <property type="entry name" value="p-type_atpase"/>
    <property type="match status" value="1"/>
</dbReference>
<evidence type="ECO:0000256" key="11">
    <source>
        <dbReference type="ARBA" id="ARBA00022840"/>
    </source>
</evidence>
<dbReference type="PROSITE" id="PS00154">
    <property type="entry name" value="ATPASE_E1_E2"/>
    <property type="match status" value="1"/>
</dbReference>
<comment type="similarity">
    <text evidence="3">Belongs to the cation transport ATPase (P-type) (TC 3.A.3) family. Type IIIB subfamily.</text>
</comment>
<evidence type="ECO:0000256" key="4">
    <source>
        <dbReference type="ARBA" id="ARBA00012786"/>
    </source>
</evidence>
<feature type="transmembrane region" description="Helical" evidence="18">
    <location>
        <begin position="721"/>
        <end position="747"/>
    </location>
</feature>
<keyword evidence="6" id="KW-1003">Cell membrane</keyword>
<feature type="transmembrane region" description="Helical" evidence="18">
    <location>
        <begin position="278"/>
        <end position="302"/>
    </location>
</feature>
<feature type="transmembrane region" description="Helical" evidence="18">
    <location>
        <begin position="784"/>
        <end position="811"/>
    </location>
</feature>
<dbReference type="PANTHER" id="PTHR42861">
    <property type="entry name" value="CALCIUM-TRANSPORTING ATPASE"/>
    <property type="match status" value="1"/>
</dbReference>
<evidence type="ECO:0000256" key="12">
    <source>
        <dbReference type="ARBA" id="ARBA00022842"/>
    </source>
</evidence>
<dbReference type="GO" id="GO:0005524">
    <property type="term" value="F:ATP binding"/>
    <property type="evidence" value="ECO:0007669"/>
    <property type="project" value="UniProtKB-KW"/>
</dbReference>
<evidence type="ECO:0000256" key="17">
    <source>
        <dbReference type="ARBA" id="ARBA00047295"/>
    </source>
</evidence>
<keyword evidence="8" id="KW-0597">Phosphoprotein</keyword>
<dbReference type="GO" id="GO:0016887">
    <property type="term" value="F:ATP hydrolysis activity"/>
    <property type="evidence" value="ECO:0007669"/>
    <property type="project" value="InterPro"/>
</dbReference>
<feature type="transmembrane region" description="Helical" evidence="18">
    <location>
        <begin position="89"/>
        <end position="105"/>
    </location>
</feature>
<dbReference type="SMART" id="SM00831">
    <property type="entry name" value="Cation_ATPase_N"/>
    <property type="match status" value="1"/>
</dbReference>
<comment type="function">
    <text evidence="1">Mediates magnesium influx to the cytosol.</text>
</comment>
<evidence type="ECO:0000256" key="5">
    <source>
        <dbReference type="ARBA" id="ARBA00013555"/>
    </source>
</evidence>
<dbReference type="InterPro" id="IPR036412">
    <property type="entry name" value="HAD-like_sf"/>
</dbReference>
<feature type="transmembrane region" description="Helical" evidence="18">
    <location>
        <begin position="817"/>
        <end position="835"/>
    </location>
</feature>
<dbReference type="Proteomes" id="UP001214530">
    <property type="component" value="Chromosome"/>
</dbReference>
<feature type="transmembrane region" description="Helical" evidence="18">
    <location>
        <begin position="248"/>
        <end position="266"/>
    </location>
</feature>
<sequence length="844" mass="93100">MKQDPLSNHINSFWSLDTPVLLQQLDTRTEGLKTVDIEERREKYGANTIKLEGKKSDVLLFLGQFKSPITIILLIAASLSFYLDDHVDALIIIIIVCFSSMLGFWQERAAGNAIAQLLAMVRIKANVLRDEKAGEIPVEDIVPGDIVLLSAGDVIPADSLILESNELFVDEAAFTGETFPVEKQGGTLAADTPLAKRSNSLFMGSHVISGTAKAIVVGTGINTEFGRVSQSLKNRTPETEFERGIRRFGYFLMQITLIMVIFIFGVNVMLNKPVLDSLLFTLAIAVGLTPQLLPAIITVNLAQGARRMAQKQVIVKRLSSIENFGCIDILCSDKTGTLTAGNVKVNDGLDCAGKESAKVLNLAKINAMLQQGFKNPIDEAISALNLKDYKERERLDEIPYDFIRKRLTLLVSSDTGPQMITKGAVSQVTEVCSYAEDADGKLVSITEAKAGIQQTYEVLSAKGYRTLGVAYKNLDNKGPIHREDEKDMVFAGFVTLFDPPKEGIVETIKSLQNLGIHLKVITGDNALIARSMSEQVGMKDALILTGSALRDMSDEALRHQVLKTDIFAEVEPNHKERIILALKKAGRVVGYMGDGINDASALHAADVGISVNTAVDVAKEAADIVLLDQDLNVLIEGVKEGRRTFANTQKYIFMATSANFGNMFSMAGASLFLSFLPLLPKQILLTNLMTDLPSMAIATDNVDAEWTDKPRRWDINFIKRFMLIFGILSSVFDYFTFGVLLFFFHAAEKEFQTGWFIESVVSATLIVMVVRTRKTILTSKPGKYLLIATLLIAILALLLPIIPFANIMGFIAVPFKFYLAMLAIVMLYIFSAELVKSWFYKRFY</sequence>
<dbReference type="SFLD" id="SFLDS00003">
    <property type="entry name" value="Haloacid_Dehalogenase"/>
    <property type="match status" value="1"/>
</dbReference>
<protein>
    <recommendedName>
        <fullName evidence="5">Magnesium-transporting ATPase, P-type 1</fullName>
        <ecNumber evidence="4">7.2.2.14</ecNumber>
    </recommendedName>
    <alternativeName>
        <fullName evidence="16">Mg(2+) transport ATPase, P-type 1</fullName>
    </alternativeName>
</protein>
<evidence type="ECO:0000256" key="2">
    <source>
        <dbReference type="ARBA" id="ARBA00004429"/>
    </source>
</evidence>
<dbReference type="InterPro" id="IPR008250">
    <property type="entry name" value="ATPase_P-typ_transduc_dom_A_sf"/>
</dbReference>
<proteinExistence type="inferred from homology"/>
<keyword evidence="14 18" id="KW-1133">Transmembrane helix</keyword>
<dbReference type="InterPro" id="IPR023214">
    <property type="entry name" value="HAD_sf"/>
</dbReference>
<evidence type="ECO:0000313" key="20">
    <source>
        <dbReference type="EMBL" id="WEK20621.1"/>
    </source>
</evidence>
<evidence type="ECO:0000256" key="10">
    <source>
        <dbReference type="ARBA" id="ARBA00022741"/>
    </source>
</evidence>
<name>A0AAJ5WBI2_9SPHI</name>
<evidence type="ECO:0000256" key="3">
    <source>
        <dbReference type="ARBA" id="ARBA00008746"/>
    </source>
</evidence>